<comment type="caution">
    <text evidence="3">The sequence shown here is derived from an EMBL/GenBank/DDBJ whole genome shotgun (WGS) entry which is preliminary data.</text>
</comment>
<dbReference type="InterPro" id="IPR012337">
    <property type="entry name" value="RNaseH-like_sf"/>
</dbReference>
<name>A0ABX1Z6X7_9BACL</name>
<evidence type="ECO:0000256" key="1">
    <source>
        <dbReference type="SAM" id="MobiDB-lite"/>
    </source>
</evidence>
<evidence type="ECO:0000259" key="2">
    <source>
        <dbReference type="PROSITE" id="PS50994"/>
    </source>
</evidence>
<dbReference type="Proteomes" id="UP000658690">
    <property type="component" value="Unassembled WGS sequence"/>
</dbReference>
<evidence type="ECO:0000313" key="4">
    <source>
        <dbReference type="Proteomes" id="UP000658690"/>
    </source>
</evidence>
<organism evidence="3 4">
    <name type="scientific">Paenibacillus germinis</name>
    <dbReference type="NCBI Taxonomy" id="2654979"/>
    <lineage>
        <taxon>Bacteria</taxon>
        <taxon>Bacillati</taxon>
        <taxon>Bacillota</taxon>
        <taxon>Bacilli</taxon>
        <taxon>Bacillales</taxon>
        <taxon>Paenibacillaceae</taxon>
        <taxon>Paenibacillus</taxon>
    </lineage>
</organism>
<reference evidence="3 4" key="1">
    <citation type="submission" date="2019-10" db="EMBL/GenBank/DDBJ databases">
        <title>Description of Paenibacillus choica sp. nov.</title>
        <authorList>
            <person name="Carlier A."/>
            <person name="Qi S."/>
        </authorList>
    </citation>
    <scope>NUCLEOTIDE SEQUENCE [LARGE SCALE GENOMIC DNA]</scope>
    <source>
        <strain evidence="3 4">LMG 31460</strain>
    </source>
</reference>
<dbReference type="RefSeq" id="WP_171691976.1">
    <property type="nucleotide sequence ID" value="NZ_WHOC01000137.1"/>
</dbReference>
<feature type="region of interest" description="Disordered" evidence="1">
    <location>
        <begin position="611"/>
        <end position="648"/>
    </location>
</feature>
<sequence>MSKVKFIQNFEVDAEDLDYTKWPTVHLEHRDETFEKRKRAVELYIDSNCSLKEIDAQTGISRKEVNKFVHKCLSKDKNGRIWGFRALLSYRRTGNTYDRISSADGMHQVDFTGAFAQLLEKYPKVKILIDDHIITKRKRAAADKVVMVTDLRGKLLTLCRSLGVKLNEYPFNTKDKALRSLQRYVSRLINENIMDSRHRYGEHAARKIKRLTGEMSTKDLETVPFKAVQFDGHKIDALLTVTFKNAYGDDVTEVMKRIWLLLIIDEATRVVLGYHLCLNAEYSQLDVLHCIKKAIMPWQPMKFTIPGFKYPDVACFHSMIPEAEWAVWSELKYDHGRPNLATSVKNKLTEVTNCSVNPGPVAFPEARAIIERFFGVLTQRKIQRLAITTGSNNKDPKRQNPEKSAKEFKVNADELEQLIEVLIAEYNTEVHSTFGISPMDAMTQRIQYQEMFPRLLENEKRSDVNFFNFSISRKVNGSKKHGKRPYINYEGAEYTSRLMAQNFTLAGATIKIVVNVDDISVVRAFLPDGSELDFLRARGAWGKKPHSLRTRKIVNKLAREGKLRFSDDESAVDSFARYLEGKAENQKSARNELAALQRYEQNHLEMAEKRLQDEVEGETSDEIVPLPTPPKQKSSKFDQLKSMLKTSI</sequence>
<dbReference type="SUPFAM" id="SSF53098">
    <property type="entry name" value="Ribonuclease H-like"/>
    <property type="match status" value="1"/>
</dbReference>
<gene>
    <name evidence="3" type="ORF">GC102_25165</name>
</gene>
<keyword evidence="4" id="KW-1185">Reference proteome</keyword>
<feature type="domain" description="Integrase catalytic" evidence="2">
    <location>
        <begin position="220"/>
        <end position="446"/>
    </location>
</feature>
<dbReference type="Gene3D" id="3.30.420.10">
    <property type="entry name" value="Ribonuclease H-like superfamily/Ribonuclease H"/>
    <property type="match status" value="1"/>
</dbReference>
<accession>A0ABX1Z6X7</accession>
<protein>
    <recommendedName>
        <fullName evidence="2">Integrase catalytic domain-containing protein</fullName>
    </recommendedName>
</protein>
<dbReference type="InterPro" id="IPR036397">
    <property type="entry name" value="RNaseH_sf"/>
</dbReference>
<dbReference type="InterPro" id="IPR001584">
    <property type="entry name" value="Integrase_cat-core"/>
</dbReference>
<proteinExistence type="predicted"/>
<dbReference type="EMBL" id="WHOC01000137">
    <property type="protein sequence ID" value="NOU89013.1"/>
    <property type="molecule type" value="Genomic_DNA"/>
</dbReference>
<evidence type="ECO:0000313" key="3">
    <source>
        <dbReference type="EMBL" id="NOU89013.1"/>
    </source>
</evidence>
<dbReference type="PROSITE" id="PS50994">
    <property type="entry name" value="INTEGRASE"/>
    <property type="match status" value="1"/>
</dbReference>